<dbReference type="InterPro" id="IPR054468">
    <property type="entry name" value="NrSPol-like_HBD"/>
</dbReference>
<reference evidence="2 3" key="1">
    <citation type="journal article" date="2019" name="Int. J. Syst. Evol. Microbiol.">
        <title>The Global Catalogue of Microorganisms (GCM) 10K type strain sequencing project: providing services to taxonomists for standard genome sequencing and annotation.</title>
        <authorList>
            <consortium name="The Broad Institute Genomics Platform"/>
            <consortium name="The Broad Institute Genome Sequencing Center for Infectious Disease"/>
            <person name="Wu L."/>
            <person name="Ma J."/>
        </authorList>
    </citation>
    <scope>NUCLEOTIDE SEQUENCE [LARGE SCALE GENOMIC DNA]</scope>
    <source>
        <strain evidence="2 3">JCM 19585</strain>
    </source>
</reference>
<feature type="domain" description="NrS-1 polymerase-like HBD" evidence="1">
    <location>
        <begin position="1"/>
        <end position="44"/>
    </location>
</feature>
<organism evidence="2 3">
    <name type="scientific">Halarchaeum grantii</name>
    <dbReference type="NCBI Taxonomy" id="1193105"/>
    <lineage>
        <taxon>Archaea</taxon>
        <taxon>Methanobacteriati</taxon>
        <taxon>Methanobacteriota</taxon>
        <taxon>Stenosarchaea group</taxon>
        <taxon>Halobacteria</taxon>
        <taxon>Halobacteriales</taxon>
        <taxon>Halobacteriaceae</taxon>
    </lineage>
</organism>
<dbReference type="Pfam" id="PF22763">
    <property type="entry name" value="NrS1-1_pol-like_HBD"/>
    <property type="match status" value="1"/>
</dbReference>
<evidence type="ECO:0000313" key="2">
    <source>
        <dbReference type="EMBL" id="GGL36362.1"/>
    </source>
</evidence>
<dbReference type="OrthoDB" id="238910at2157"/>
<gene>
    <name evidence="2" type="ORF">GCM10009037_19930</name>
</gene>
<protein>
    <recommendedName>
        <fullName evidence="1">NrS-1 polymerase-like HBD domain-containing protein</fullName>
    </recommendedName>
</protein>
<keyword evidence="3" id="KW-1185">Reference proteome</keyword>
<name>A0A830FAR6_9EURY</name>
<accession>A0A830FAR6</accession>
<evidence type="ECO:0000313" key="3">
    <source>
        <dbReference type="Proteomes" id="UP000628840"/>
    </source>
</evidence>
<dbReference type="EMBL" id="BMPF01000003">
    <property type="protein sequence ID" value="GGL36362.1"/>
    <property type="molecule type" value="Genomic_DNA"/>
</dbReference>
<comment type="caution">
    <text evidence="2">The sequence shown here is derived from an EMBL/GenBank/DDBJ whole genome shotgun (WGS) entry which is preliminary data.</text>
</comment>
<dbReference type="AlphaFoldDB" id="A0A830FAR6"/>
<evidence type="ECO:0000259" key="1">
    <source>
        <dbReference type="Pfam" id="PF22763"/>
    </source>
</evidence>
<sequence>MDRLFRDSELYRAKWDDPHYSDGRAYGDATIERACRITTDVYTPTGGDASETRDETDIERLARDVARLEHAIETTTSDRDGIAVSEVLLNQQ</sequence>
<dbReference type="Proteomes" id="UP000628840">
    <property type="component" value="Unassembled WGS sequence"/>
</dbReference>
<proteinExistence type="predicted"/>